<evidence type="ECO:0008006" key="3">
    <source>
        <dbReference type="Google" id="ProtNLM"/>
    </source>
</evidence>
<dbReference type="RefSeq" id="WP_063666303.1">
    <property type="nucleotide sequence ID" value="NZ_CABMNQ010000054.1"/>
</dbReference>
<reference evidence="1 2" key="1">
    <citation type="submission" date="2018-06" db="EMBL/GenBank/DDBJ databases">
        <title>ACT-28, a chromosomally-encoded AmpC with carbapenemase activity from Enterobacter kobei.</title>
        <authorList>
            <person name="Jousset A.B."/>
            <person name="Oueslati S."/>
            <person name="Bernabeu S."/>
            <person name="Takissian J."/>
            <person name="Creton E."/>
            <person name="Vogel A."/>
            <person name="Cotellon G."/>
            <person name="Bonnin R.A."/>
            <person name="Dortet L."/>
            <person name="Naas T."/>
        </authorList>
    </citation>
    <scope>NUCLEOTIDE SEQUENCE [LARGE SCALE GENOMIC DNA]</scope>
    <source>
        <strain evidence="1 2">99B3</strain>
    </source>
</reference>
<dbReference type="GeneID" id="63142979"/>
<name>A0A330G432_ENTCL</name>
<comment type="caution">
    <text evidence="1">The sequence shown here is derived from an EMBL/GenBank/DDBJ whole genome shotgun (WGS) entry which is preliminary data.</text>
</comment>
<evidence type="ECO:0000313" key="1">
    <source>
        <dbReference type="EMBL" id="RAZ62862.1"/>
    </source>
</evidence>
<proteinExistence type="predicted"/>
<protein>
    <recommendedName>
        <fullName evidence="3">DUF3168 domain-containing protein</fullName>
    </recommendedName>
</protein>
<dbReference type="AlphaFoldDB" id="A0A330G432"/>
<dbReference type="EMBL" id="QMDH01000054">
    <property type="protein sequence ID" value="RAZ62862.1"/>
    <property type="molecule type" value="Genomic_DNA"/>
</dbReference>
<organism evidence="1 2">
    <name type="scientific">Enterobacter cloacae</name>
    <dbReference type="NCBI Taxonomy" id="550"/>
    <lineage>
        <taxon>Bacteria</taxon>
        <taxon>Pseudomonadati</taxon>
        <taxon>Pseudomonadota</taxon>
        <taxon>Gammaproteobacteria</taxon>
        <taxon>Enterobacterales</taxon>
        <taxon>Enterobacteriaceae</taxon>
        <taxon>Enterobacter</taxon>
        <taxon>Enterobacter cloacae complex</taxon>
    </lineage>
</organism>
<dbReference type="Proteomes" id="UP000251576">
    <property type="component" value="Unassembled WGS sequence"/>
</dbReference>
<accession>A0A330G432</accession>
<sequence>MIEQAIKISLERLTGMAVYPLLLPDSEQSGITFQRISDPEIETGMVRTGLIAGRFQISLYKVDDYTGLVKLDKAIWSHWKGIVHGELEGYPVQYIQRGNILQDKTTLTSNKVQYRLTRDFVLYFYEESS</sequence>
<evidence type="ECO:0000313" key="2">
    <source>
        <dbReference type="Proteomes" id="UP000251576"/>
    </source>
</evidence>
<gene>
    <name evidence="1" type="ORF">DP202_22690</name>
</gene>